<evidence type="ECO:0000313" key="1">
    <source>
        <dbReference type="EMBL" id="MCD9638452.1"/>
    </source>
</evidence>
<protein>
    <submittedName>
        <fullName evidence="1">Uncharacterized protein</fullName>
    </submittedName>
</protein>
<dbReference type="EMBL" id="JACEIK010002703">
    <property type="protein sequence ID" value="MCD9638452.1"/>
    <property type="molecule type" value="Genomic_DNA"/>
</dbReference>
<accession>A0ABS8UWD1</accession>
<organism evidence="1 2">
    <name type="scientific">Datura stramonium</name>
    <name type="common">Jimsonweed</name>
    <name type="synonym">Common thornapple</name>
    <dbReference type="NCBI Taxonomy" id="4076"/>
    <lineage>
        <taxon>Eukaryota</taxon>
        <taxon>Viridiplantae</taxon>
        <taxon>Streptophyta</taxon>
        <taxon>Embryophyta</taxon>
        <taxon>Tracheophyta</taxon>
        <taxon>Spermatophyta</taxon>
        <taxon>Magnoliopsida</taxon>
        <taxon>eudicotyledons</taxon>
        <taxon>Gunneridae</taxon>
        <taxon>Pentapetalae</taxon>
        <taxon>asterids</taxon>
        <taxon>lamiids</taxon>
        <taxon>Solanales</taxon>
        <taxon>Solanaceae</taxon>
        <taxon>Solanoideae</taxon>
        <taxon>Datureae</taxon>
        <taxon>Datura</taxon>
    </lineage>
</organism>
<dbReference type="Proteomes" id="UP000823775">
    <property type="component" value="Unassembled WGS sequence"/>
</dbReference>
<keyword evidence="2" id="KW-1185">Reference proteome</keyword>
<reference evidence="1 2" key="1">
    <citation type="journal article" date="2021" name="BMC Genomics">
        <title>Datura genome reveals duplications of psychoactive alkaloid biosynthetic genes and high mutation rate following tissue culture.</title>
        <authorList>
            <person name="Rajewski A."/>
            <person name="Carter-House D."/>
            <person name="Stajich J."/>
            <person name="Litt A."/>
        </authorList>
    </citation>
    <scope>NUCLEOTIDE SEQUENCE [LARGE SCALE GENOMIC DNA]</scope>
    <source>
        <strain evidence="1">AR-01</strain>
    </source>
</reference>
<proteinExistence type="predicted"/>
<evidence type="ECO:0000313" key="2">
    <source>
        <dbReference type="Proteomes" id="UP000823775"/>
    </source>
</evidence>
<name>A0ABS8UWD1_DATST</name>
<gene>
    <name evidence="1" type="ORF">HAX54_022450</name>
</gene>
<sequence>MLDERMVVDVEYGCFVSGLACATTNQTLRRLFLSSAILSMTVKQVDLEDLDLLPSRMSKPCGMLLKE</sequence>
<comment type="caution">
    <text evidence="1">The sequence shown here is derived from an EMBL/GenBank/DDBJ whole genome shotgun (WGS) entry which is preliminary data.</text>
</comment>